<feature type="signal peptide" evidence="1">
    <location>
        <begin position="1"/>
        <end position="21"/>
    </location>
</feature>
<organism evidence="2 3">
    <name type="scientific">Croceitalea rosinachiae</name>
    <dbReference type="NCBI Taxonomy" id="3075596"/>
    <lineage>
        <taxon>Bacteria</taxon>
        <taxon>Pseudomonadati</taxon>
        <taxon>Bacteroidota</taxon>
        <taxon>Flavobacteriia</taxon>
        <taxon>Flavobacteriales</taxon>
        <taxon>Flavobacteriaceae</taxon>
        <taxon>Croceitalea</taxon>
    </lineage>
</organism>
<proteinExistence type="predicted"/>
<dbReference type="Proteomes" id="UP001255246">
    <property type="component" value="Unassembled WGS sequence"/>
</dbReference>
<keyword evidence="3" id="KW-1185">Reference proteome</keyword>
<gene>
    <name evidence="2" type="ORF">RM706_14465</name>
</gene>
<feature type="chain" id="PRO_5045920920" evidence="1">
    <location>
        <begin position="22"/>
        <end position="111"/>
    </location>
</feature>
<name>A0ABU3ADH8_9FLAO</name>
<reference evidence="2 3" key="1">
    <citation type="submission" date="2023-09" db="EMBL/GenBank/DDBJ databases">
        <authorList>
            <person name="Rey-Velasco X."/>
        </authorList>
    </citation>
    <scope>NUCLEOTIDE SEQUENCE [LARGE SCALE GENOMIC DNA]</scope>
    <source>
        <strain evidence="2 3">F388</strain>
    </source>
</reference>
<accession>A0ABU3ADH8</accession>
<evidence type="ECO:0000256" key="1">
    <source>
        <dbReference type="SAM" id="SignalP"/>
    </source>
</evidence>
<protein>
    <submittedName>
        <fullName evidence="2">Uncharacterized protein</fullName>
    </submittedName>
</protein>
<evidence type="ECO:0000313" key="2">
    <source>
        <dbReference type="EMBL" id="MDT0608247.1"/>
    </source>
</evidence>
<comment type="caution">
    <text evidence="2">The sequence shown here is derived from an EMBL/GenBank/DDBJ whole genome shotgun (WGS) entry which is preliminary data.</text>
</comment>
<sequence>MRKMSLVLVTAAMFLVANVSANINAEPVNSTKNLSAQIHKMLESNSFNVEEDLTANVQFTINKNGEIVVLSVDTTDDTLDSFVKGRLNYQKVDFANFKEGRTYTVPVRIAV</sequence>
<dbReference type="EMBL" id="JAVRHR010000003">
    <property type="protein sequence ID" value="MDT0608247.1"/>
    <property type="molecule type" value="Genomic_DNA"/>
</dbReference>
<dbReference type="RefSeq" id="WP_311352801.1">
    <property type="nucleotide sequence ID" value="NZ_JAVRHR010000003.1"/>
</dbReference>
<keyword evidence="1" id="KW-0732">Signal</keyword>
<evidence type="ECO:0000313" key="3">
    <source>
        <dbReference type="Proteomes" id="UP001255246"/>
    </source>
</evidence>